<dbReference type="PANTHER" id="PTHR40661">
    <property type="match status" value="1"/>
</dbReference>
<feature type="domain" description="Peptidase S24/S26A/S26B/S26C" evidence="4">
    <location>
        <begin position="95"/>
        <end position="204"/>
    </location>
</feature>
<dbReference type="Proteomes" id="UP000823612">
    <property type="component" value="Unassembled WGS sequence"/>
</dbReference>
<dbReference type="EMBL" id="JADIMZ010000064">
    <property type="protein sequence ID" value="MBO8432513.1"/>
    <property type="molecule type" value="Genomic_DNA"/>
</dbReference>
<evidence type="ECO:0000259" key="4">
    <source>
        <dbReference type="Pfam" id="PF00717"/>
    </source>
</evidence>
<reference evidence="5" key="2">
    <citation type="journal article" date="2021" name="PeerJ">
        <title>Extensive microbial diversity within the chicken gut microbiome revealed by metagenomics and culture.</title>
        <authorList>
            <person name="Gilroy R."/>
            <person name="Ravi A."/>
            <person name="Getino M."/>
            <person name="Pursley I."/>
            <person name="Horton D.L."/>
            <person name="Alikhan N.F."/>
            <person name="Baker D."/>
            <person name="Gharbi K."/>
            <person name="Hall N."/>
            <person name="Watson M."/>
            <person name="Adriaenssens E.M."/>
            <person name="Foster-Nyarko E."/>
            <person name="Jarju S."/>
            <person name="Secka A."/>
            <person name="Antonio M."/>
            <person name="Oren A."/>
            <person name="Chaudhuri R.R."/>
            <person name="La Ragione R."/>
            <person name="Hildebrand F."/>
            <person name="Pallen M.J."/>
        </authorList>
    </citation>
    <scope>NUCLEOTIDE SEQUENCE</scope>
    <source>
        <strain evidence="5">2889</strain>
    </source>
</reference>
<dbReference type="Gene3D" id="2.10.109.10">
    <property type="entry name" value="Umud Fragment, subunit A"/>
    <property type="match status" value="1"/>
</dbReference>
<dbReference type="GO" id="GO:0003677">
    <property type="term" value="F:DNA binding"/>
    <property type="evidence" value="ECO:0007669"/>
    <property type="project" value="UniProtKB-KW"/>
</dbReference>
<name>A0A9D9DS54_9BACT</name>
<evidence type="ECO:0000256" key="1">
    <source>
        <dbReference type="ARBA" id="ARBA00023015"/>
    </source>
</evidence>
<keyword evidence="3" id="KW-0804">Transcription</keyword>
<reference evidence="5" key="1">
    <citation type="submission" date="2020-10" db="EMBL/GenBank/DDBJ databases">
        <authorList>
            <person name="Gilroy R."/>
        </authorList>
    </citation>
    <scope>NUCLEOTIDE SEQUENCE</scope>
    <source>
        <strain evidence="5">2889</strain>
    </source>
</reference>
<dbReference type="InterPro" id="IPR036286">
    <property type="entry name" value="LexA/Signal_pep-like_sf"/>
</dbReference>
<proteinExistence type="predicted"/>
<evidence type="ECO:0000313" key="6">
    <source>
        <dbReference type="Proteomes" id="UP000823612"/>
    </source>
</evidence>
<evidence type="ECO:0000256" key="3">
    <source>
        <dbReference type="ARBA" id="ARBA00023163"/>
    </source>
</evidence>
<evidence type="ECO:0000256" key="2">
    <source>
        <dbReference type="ARBA" id="ARBA00023125"/>
    </source>
</evidence>
<organism evidence="5 6">
    <name type="scientific">Candidatus Pullibacteroides excrementavium</name>
    <dbReference type="NCBI Taxonomy" id="2840905"/>
    <lineage>
        <taxon>Bacteria</taxon>
        <taxon>Pseudomonadati</taxon>
        <taxon>Bacteroidota</taxon>
        <taxon>Bacteroidia</taxon>
        <taxon>Bacteroidales</taxon>
        <taxon>Candidatus Pullibacteroides</taxon>
    </lineage>
</organism>
<dbReference type="CDD" id="cd06529">
    <property type="entry name" value="S24_LexA-like"/>
    <property type="match status" value="1"/>
</dbReference>
<keyword evidence="2" id="KW-0238">DNA-binding</keyword>
<evidence type="ECO:0000313" key="5">
    <source>
        <dbReference type="EMBL" id="MBO8432513.1"/>
    </source>
</evidence>
<dbReference type="InterPro" id="IPR039418">
    <property type="entry name" value="LexA-like"/>
</dbReference>
<protein>
    <submittedName>
        <fullName evidence="5">Helix-turn-helix transcriptional regulator</fullName>
    </submittedName>
</protein>
<gene>
    <name evidence="5" type="ORF">IAB08_04400</name>
</gene>
<dbReference type="PANTHER" id="PTHR40661:SF1">
    <property type="entry name" value="HTH CRO_C1-TYPE DOMAIN-CONTAINING PROTEIN"/>
    <property type="match status" value="1"/>
</dbReference>
<accession>A0A9D9DS54</accession>
<sequence>MKAKNINDNQITVNCQLSVGLIGKARKGESDIGKKAIEKILNYYQDLSRVWLLTGEGEMCKKQFIKAEPDTTQPPANAGRPIPLVSQTAVAGFGNNDFAIAEQDVKEYYLVPKFKHCHIDFMIEVTGSSMYPKYNSGDVVACTIIRESRFIQWNKCHVIATKEQGILVKRLLPGDDSSHIKAVSDNKDYPPFDIPIDEITGIAIVAGVIRLE</sequence>
<comment type="caution">
    <text evidence="5">The sequence shown here is derived from an EMBL/GenBank/DDBJ whole genome shotgun (WGS) entry which is preliminary data.</text>
</comment>
<dbReference type="InterPro" id="IPR015927">
    <property type="entry name" value="Peptidase_S24_S26A/B/C"/>
</dbReference>
<dbReference type="Pfam" id="PF00717">
    <property type="entry name" value="Peptidase_S24"/>
    <property type="match status" value="1"/>
</dbReference>
<dbReference type="SUPFAM" id="SSF51306">
    <property type="entry name" value="LexA/Signal peptidase"/>
    <property type="match status" value="1"/>
</dbReference>
<keyword evidence="1" id="KW-0805">Transcription regulation</keyword>
<dbReference type="AlphaFoldDB" id="A0A9D9DS54"/>